<evidence type="ECO:0008006" key="3">
    <source>
        <dbReference type="Google" id="ProtNLM"/>
    </source>
</evidence>
<evidence type="ECO:0000313" key="1">
    <source>
        <dbReference type="EMBL" id="CAK9064438.1"/>
    </source>
</evidence>
<name>A0ABP0NKX5_9DINO</name>
<keyword evidence="2" id="KW-1185">Reference proteome</keyword>
<gene>
    <name evidence="1" type="ORF">CCMP2556_LOCUS31655</name>
</gene>
<comment type="caution">
    <text evidence="1">The sequence shown here is derived from an EMBL/GenBank/DDBJ whole genome shotgun (WGS) entry which is preliminary data.</text>
</comment>
<dbReference type="EMBL" id="CAXAMN010021917">
    <property type="protein sequence ID" value="CAK9064438.1"/>
    <property type="molecule type" value="Genomic_DNA"/>
</dbReference>
<feature type="non-terminal residue" evidence="1">
    <location>
        <position position="1"/>
    </location>
</feature>
<proteinExistence type="predicted"/>
<evidence type="ECO:0000313" key="2">
    <source>
        <dbReference type="Proteomes" id="UP001642484"/>
    </source>
</evidence>
<sequence length="140" mass="15658">QVHYRCVLFGAAALRARNDWTLAIDMLDLMRCSGVDERASYHGVIKACRRVASTCKMWPALRVITGHIPKASSCQGIEGVSVLPKWWPISRMTGPGHWSCCDEDRRSRASVPRRLRTWVAWSEPPPSPKADSLEILGDVS</sequence>
<protein>
    <recommendedName>
        <fullName evidence="3">Pentatricopeptide repeat-containing protein</fullName>
    </recommendedName>
</protein>
<reference evidence="1 2" key="1">
    <citation type="submission" date="2024-02" db="EMBL/GenBank/DDBJ databases">
        <authorList>
            <person name="Chen Y."/>
            <person name="Shah S."/>
            <person name="Dougan E. K."/>
            <person name="Thang M."/>
            <person name="Chan C."/>
        </authorList>
    </citation>
    <scope>NUCLEOTIDE SEQUENCE [LARGE SCALE GENOMIC DNA]</scope>
</reference>
<accession>A0ABP0NKX5</accession>
<dbReference type="Proteomes" id="UP001642484">
    <property type="component" value="Unassembled WGS sequence"/>
</dbReference>
<organism evidence="1 2">
    <name type="scientific">Durusdinium trenchii</name>
    <dbReference type="NCBI Taxonomy" id="1381693"/>
    <lineage>
        <taxon>Eukaryota</taxon>
        <taxon>Sar</taxon>
        <taxon>Alveolata</taxon>
        <taxon>Dinophyceae</taxon>
        <taxon>Suessiales</taxon>
        <taxon>Symbiodiniaceae</taxon>
        <taxon>Durusdinium</taxon>
    </lineage>
</organism>